<protein>
    <submittedName>
        <fullName evidence="1">GNAT family N-acetyltransferase</fullName>
    </submittedName>
</protein>
<name>A0A537KBP1_9BACT</name>
<dbReference type="InterPro" id="IPR016181">
    <property type="entry name" value="Acyl_CoA_acyltransferase"/>
</dbReference>
<dbReference type="SUPFAM" id="SSF55729">
    <property type="entry name" value="Acyl-CoA N-acyltransferases (Nat)"/>
    <property type="match status" value="1"/>
</dbReference>
<accession>A0A537KBP1</accession>
<sequence length="312" mass="34208">MSGDTELRILLDPPGMDADIGARFLTRCFGIRWTAAMYRWYLQRSFGGEAPERLIMVDGGRVVAVIALVFRLLRTPDDTVHRVSVLVAGATLPGERGRGCYARILQAALARSALRGCTAALGFVTADNATGRGLLRLGAVGVASAYIASPGVARTHAGATLRLWGAMTTDRWPARASARLASPPLQAGFHYPDFSAWASQMLDRPHHVQPLRVGTTCRALVESVEETDRLQWLDGDPRERAAAIRALAAHAHHRRRQFFMYSTRCEDLATAHRLGLLARPGCMMMVAPEARHEATVRNWAALSWDVQSGDRM</sequence>
<reference evidence="1 2" key="1">
    <citation type="journal article" date="2019" name="Nat. Microbiol.">
        <title>Mediterranean grassland soil C-N compound turnover is dependent on rainfall and depth, and is mediated by genomically divergent microorganisms.</title>
        <authorList>
            <person name="Diamond S."/>
            <person name="Andeer P.F."/>
            <person name="Li Z."/>
            <person name="Crits-Christoph A."/>
            <person name="Burstein D."/>
            <person name="Anantharaman K."/>
            <person name="Lane K.R."/>
            <person name="Thomas B.C."/>
            <person name="Pan C."/>
            <person name="Northen T.R."/>
            <person name="Banfield J.F."/>
        </authorList>
    </citation>
    <scope>NUCLEOTIDE SEQUENCE [LARGE SCALE GENOMIC DNA]</scope>
    <source>
        <strain evidence="1">NP_3</strain>
    </source>
</reference>
<dbReference type="EMBL" id="VBAK01000035">
    <property type="protein sequence ID" value="TMI93187.1"/>
    <property type="molecule type" value="Genomic_DNA"/>
</dbReference>
<keyword evidence="1" id="KW-0808">Transferase</keyword>
<dbReference type="Proteomes" id="UP000318509">
    <property type="component" value="Unassembled WGS sequence"/>
</dbReference>
<dbReference type="GO" id="GO:0016740">
    <property type="term" value="F:transferase activity"/>
    <property type="evidence" value="ECO:0007669"/>
    <property type="project" value="UniProtKB-KW"/>
</dbReference>
<dbReference type="Gene3D" id="3.40.630.30">
    <property type="match status" value="1"/>
</dbReference>
<dbReference type="AlphaFoldDB" id="A0A537KBP1"/>
<evidence type="ECO:0000313" key="1">
    <source>
        <dbReference type="EMBL" id="TMI93187.1"/>
    </source>
</evidence>
<proteinExistence type="predicted"/>
<gene>
    <name evidence="1" type="ORF">E6H00_01585</name>
</gene>
<evidence type="ECO:0000313" key="2">
    <source>
        <dbReference type="Proteomes" id="UP000318509"/>
    </source>
</evidence>
<organism evidence="1 2">
    <name type="scientific">Candidatus Segetimicrobium genomatis</name>
    <dbReference type="NCBI Taxonomy" id="2569760"/>
    <lineage>
        <taxon>Bacteria</taxon>
        <taxon>Bacillati</taxon>
        <taxon>Candidatus Sysuimicrobiota</taxon>
        <taxon>Candidatus Sysuimicrobiia</taxon>
        <taxon>Candidatus Sysuimicrobiales</taxon>
        <taxon>Candidatus Segetimicrobiaceae</taxon>
        <taxon>Candidatus Segetimicrobium</taxon>
    </lineage>
</organism>
<comment type="caution">
    <text evidence="1">The sequence shown here is derived from an EMBL/GenBank/DDBJ whole genome shotgun (WGS) entry which is preliminary data.</text>
</comment>